<feature type="region of interest" description="Disordered" evidence="1">
    <location>
        <begin position="270"/>
        <end position="297"/>
    </location>
</feature>
<evidence type="ECO:0000256" key="1">
    <source>
        <dbReference type="SAM" id="MobiDB-lite"/>
    </source>
</evidence>
<feature type="compositionally biased region" description="Low complexity" evidence="1">
    <location>
        <begin position="275"/>
        <end position="287"/>
    </location>
</feature>
<keyword evidence="3" id="KW-1185">Reference proteome</keyword>
<feature type="compositionally biased region" description="Polar residues" evidence="1">
    <location>
        <begin position="288"/>
        <end position="297"/>
    </location>
</feature>
<proteinExistence type="predicted"/>
<gene>
    <name evidence="2" type="ORF">KUF71_009610</name>
</gene>
<dbReference type="Proteomes" id="UP001219518">
    <property type="component" value="Unassembled WGS sequence"/>
</dbReference>
<sequence length="297" mass="32125">MGSQTLCANLAHNTSAHRKDVGHLAPPFPASFYVVRADLSLPEAVAENMRVVNMGLCLPASCGAHDVSRLVDLSVETANALDPRAAKARTFKVTGVRTPATEYLFWEDPTFWTLMNMYMALVDSLLRYGILAWGFAAETYLEELKLKQQKILRCLCGGVATGDLFKHYNALDVKTLFMLKFVDTFYNVNIYKVNIDHPYSTRAATLVVAVLIGAGTAYDYLLEHRKRTALCHSGYDNYSFGLGAPRLVGMRGKGDFGVRLDLTVPAPGAAPAPAPGAAANGHPAAPGTESSLYSSSS</sequence>
<dbReference type="EMBL" id="JAHWGI010000994">
    <property type="protein sequence ID" value="KAK3920323.1"/>
    <property type="molecule type" value="Genomic_DNA"/>
</dbReference>
<dbReference type="AlphaFoldDB" id="A0AAE1HFP1"/>
<feature type="non-terminal residue" evidence="2">
    <location>
        <position position="1"/>
    </location>
</feature>
<evidence type="ECO:0000313" key="2">
    <source>
        <dbReference type="EMBL" id="KAK3920323.1"/>
    </source>
</evidence>
<protein>
    <submittedName>
        <fullName evidence="2">Membrane protein YdgH</fullName>
    </submittedName>
</protein>
<reference evidence="2" key="2">
    <citation type="journal article" date="2023" name="BMC Genomics">
        <title>Pest status, molecular evolution, and epigenetic factors derived from the genome assembly of Frankliniella fusca, a thysanopteran phytovirus vector.</title>
        <authorList>
            <person name="Catto M.A."/>
            <person name="Labadie P.E."/>
            <person name="Jacobson A.L."/>
            <person name="Kennedy G.G."/>
            <person name="Srinivasan R."/>
            <person name="Hunt B.G."/>
        </authorList>
    </citation>
    <scope>NUCLEOTIDE SEQUENCE</scope>
    <source>
        <strain evidence="2">PL_HMW_Pooled</strain>
    </source>
</reference>
<evidence type="ECO:0000313" key="3">
    <source>
        <dbReference type="Proteomes" id="UP001219518"/>
    </source>
</evidence>
<reference evidence="2" key="1">
    <citation type="submission" date="2021-07" db="EMBL/GenBank/DDBJ databases">
        <authorList>
            <person name="Catto M.A."/>
            <person name="Jacobson A."/>
            <person name="Kennedy G."/>
            <person name="Labadie P."/>
            <person name="Hunt B.G."/>
            <person name="Srinivasan R."/>
        </authorList>
    </citation>
    <scope>NUCLEOTIDE SEQUENCE</scope>
    <source>
        <strain evidence="2">PL_HMW_Pooled</strain>
        <tissue evidence="2">Head</tissue>
    </source>
</reference>
<accession>A0AAE1HFP1</accession>
<name>A0AAE1HFP1_9NEOP</name>
<organism evidence="2 3">
    <name type="scientific">Frankliniella fusca</name>
    <dbReference type="NCBI Taxonomy" id="407009"/>
    <lineage>
        <taxon>Eukaryota</taxon>
        <taxon>Metazoa</taxon>
        <taxon>Ecdysozoa</taxon>
        <taxon>Arthropoda</taxon>
        <taxon>Hexapoda</taxon>
        <taxon>Insecta</taxon>
        <taxon>Pterygota</taxon>
        <taxon>Neoptera</taxon>
        <taxon>Paraneoptera</taxon>
        <taxon>Thysanoptera</taxon>
        <taxon>Terebrantia</taxon>
        <taxon>Thripoidea</taxon>
        <taxon>Thripidae</taxon>
        <taxon>Frankliniella</taxon>
    </lineage>
</organism>
<comment type="caution">
    <text evidence="2">The sequence shown here is derived from an EMBL/GenBank/DDBJ whole genome shotgun (WGS) entry which is preliminary data.</text>
</comment>